<reference evidence="2" key="1">
    <citation type="submission" date="2020-04" db="EMBL/GenBank/DDBJ databases">
        <authorList>
            <person name="Alioto T."/>
            <person name="Alioto T."/>
            <person name="Gomez Garrido J."/>
        </authorList>
    </citation>
    <scope>NUCLEOTIDE SEQUENCE</scope>
    <source>
        <strain evidence="2">A484AB</strain>
    </source>
</reference>
<dbReference type="OrthoDB" id="7688043at2759"/>
<name>A0A7D9IYJ2_PARCT</name>
<gene>
    <name evidence="2" type="ORF">PACLA_8A061180</name>
</gene>
<dbReference type="Proteomes" id="UP001152795">
    <property type="component" value="Unassembled WGS sequence"/>
</dbReference>
<evidence type="ECO:0000313" key="3">
    <source>
        <dbReference type="Proteomes" id="UP001152795"/>
    </source>
</evidence>
<evidence type="ECO:0000313" key="2">
    <source>
        <dbReference type="EMBL" id="CAB4016377.1"/>
    </source>
</evidence>
<evidence type="ECO:0000256" key="1">
    <source>
        <dbReference type="SAM" id="MobiDB-lite"/>
    </source>
</evidence>
<keyword evidence="3" id="KW-1185">Reference proteome</keyword>
<dbReference type="InterPro" id="IPR036397">
    <property type="entry name" value="RNaseH_sf"/>
</dbReference>
<dbReference type="GO" id="GO:0003676">
    <property type="term" value="F:nucleic acid binding"/>
    <property type="evidence" value="ECO:0007669"/>
    <property type="project" value="InterPro"/>
</dbReference>
<feature type="region of interest" description="Disordered" evidence="1">
    <location>
        <begin position="78"/>
        <end position="102"/>
    </location>
</feature>
<dbReference type="InterPro" id="IPR012337">
    <property type="entry name" value="RNaseH-like_sf"/>
</dbReference>
<dbReference type="AlphaFoldDB" id="A0A7D9IYJ2"/>
<dbReference type="Gene3D" id="3.30.420.10">
    <property type="entry name" value="Ribonuclease H-like superfamily/Ribonuclease H"/>
    <property type="match status" value="1"/>
</dbReference>
<dbReference type="PANTHER" id="PTHR47331">
    <property type="entry name" value="PHD-TYPE DOMAIN-CONTAINING PROTEIN"/>
    <property type="match status" value="1"/>
</dbReference>
<organism evidence="2 3">
    <name type="scientific">Paramuricea clavata</name>
    <name type="common">Red gorgonian</name>
    <name type="synonym">Violescent sea-whip</name>
    <dbReference type="NCBI Taxonomy" id="317549"/>
    <lineage>
        <taxon>Eukaryota</taxon>
        <taxon>Metazoa</taxon>
        <taxon>Cnidaria</taxon>
        <taxon>Anthozoa</taxon>
        <taxon>Octocorallia</taxon>
        <taxon>Malacalcyonacea</taxon>
        <taxon>Plexauridae</taxon>
        <taxon>Paramuricea</taxon>
    </lineage>
</organism>
<comment type="caution">
    <text evidence="2">The sequence shown here is derived from an EMBL/GenBank/DDBJ whole genome shotgun (WGS) entry which is preliminary data.</text>
</comment>
<feature type="compositionally biased region" description="Polar residues" evidence="1">
    <location>
        <begin position="93"/>
        <end position="102"/>
    </location>
</feature>
<dbReference type="PANTHER" id="PTHR47331:SF1">
    <property type="entry name" value="GAG-LIKE PROTEIN"/>
    <property type="match status" value="1"/>
</dbReference>
<accession>A0A7D9IYJ2</accession>
<proteinExistence type="predicted"/>
<sequence length="102" mass="11827">MARHIDRLLRRHIDRLFWTYSIEWHFNPPAASHAGGVWERMIRLIRKMLCSILGNQLVNDETLLTVITEVEKILNDRPLTGVTNDPNDLDPLTPSQLLLKTT</sequence>
<protein>
    <submittedName>
        <fullName evidence="2">Uncharacterized protein LOC106154518</fullName>
    </submittedName>
</protein>
<dbReference type="SUPFAM" id="SSF53098">
    <property type="entry name" value="Ribonuclease H-like"/>
    <property type="match status" value="1"/>
</dbReference>
<dbReference type="EMBL" id="CACRXK020009092">
    <property type="protein sequence ID" value="CAB4016377.1"/>
    <property type="molecule type" value="Genomic_DNA"/>
</dbReference>